<accession>A0A5N5GXJ7</accession>
<keyword evidence="1" id="KW-0732">Signal</keyword>
<feature type="chain" id="PRO_5024300341" evidence="1">
    <location>
        <begin position="21"/>
        <end position="75"/>
    </location>
</feature>
<keyword evidence="2" id="KW-0808">Transferase</keyword>
<gene>
    <name evidence="2" type="ORF">D8674_014301</name>
</gene>
<reference evidence="2 3" key="1">
    <citation type="submission" date="2019-09" db="EMBL/GenBank/DDBJ databases">
        <authorList>
            <person name="Ou C."/>
        </authorList>
    </citation>
    <scope>NUCLEOTIDE SEQUENCE [LARGE SCALE GENOMIC DNA]</scope>
    <source>
        <strain evidence="2">S2</strain>
        <tissue evidence="2">Leaf</tissue>
    </source>
</reference>
<dbReference type="OrthoDB" id="1746734at2759"/>
<dbReference type="PANTHER" id="PTHR45631:SF143">
    <property type="entry name" value="LEUCINE-RICH REPEAT PROTEIN KINASE"/>
    <property type="match status" value="1"/>
</dbReference>
<sequence>MTLPFLPFSIAMEIFQVVQLVESPTYGEDVDAIRNITTMYQIKRNWAGDPCGPKDFSWEGPERNYVTSLARIISL</sequence>
<dbReference type="AlphaFoldDB" id="A0A5N5GXJ7"/>
<protein>
    <submittedName>
        <fullName evidence="2">LRR receptor-like serine/threonine-protein kinase</fullName>
    </submittedName>
</protein>
<keyword evidence="2" id="KW-0675">Receptor</keyword>
<keyword evidence="2" id="KW-0418">Kinase</keyword>
<name>A0A5N5GXJ7_9ROSA</name>
<keyword evidence="3" id="KW-1185">Reference proteome</keyword>
<reference evidence="3" key="2">
    <citation type="submission" date="2019-10" db="EMBL/GenBank/DDBJ databases">
        <title>A de novo genome assembly of a pear dwarfing rootstock.</title>
        <authorList>
            <person name="Wang F."/>
            <person name="Wang J."/>
            <person name="Li S."/>
            <person name="Zhang Y."/>
            <person name="Fang M."/>
            <person name="Ma L."/>
            <person name="Zhao Y."/>
            <person name="Jiang S."/>
        </authorList>
    </citation>
    <scope>NUCLEOTIDE SEQUENCE [LARGE SCALE GENOMIC DNA]</scope>
</reference>
<reference evidence="2 3" key="3">
    <citation type="submission" date="2019-11" db="EMBL/GenBank/DDBJ databases">
        <title>A de novo genome assembly of a pear dwarfing rootstock.</title>
        <authorList>
            <person name="Wang F."/>
            <person name="Wang J."/>
            <person name="Li S."/>
            <person name="Zhang Y."/>
            <person name="Fang M."/>
            <person name="Ma L."/>
            <person name="Zhao Y."/>
            <person name="Jiang S."/>
        </authorList>
    </citation>
    <scope>NUCLEOTIDE SEQUENCE [LARGE SCALE GENOMIC DNA]</scope>
    <source>
        <strain evidence="2">S2</strain>
        <tissue evidence="2">Leaf</tissue>
    </source>
</reference>
<dbReference type="Proteomes" id="UP000327157">
    <property type="component" value="Chromosome 15"/>
</dbReference>
<dbReference type="EMBL" id="SMOL01000401">
    <property type="protein sequence ID" value="KAB2618432.1"/>
    <property type="molecule type" value="Genomic_DNA"/>
</dbReference>
<dbReference type="GO" id="GO:0016301">
    <property type="term" value="F:kinase activity"/>
    <property type="evidence" value="ECO:0007669"/>
    <property type="project" value="UniProtKB-KW"/>
</dbReference>
<feature type="signal peptide" evidence="1">
    <location>
        <begin position="1"/>
        <end position="20"/>
    </location>
</feature>
<dbReference type="PANTHER" id="PTHR45631">
    <property type="entry name" value="OS07G0107800 PROTEIN-RELATED"/>
    <property type="match status" value="1"/>
</dbReference>
<proteinExistence type="predicted"/>
<evidence type="ECO:0000313" key="2">
    <source>
        <dbReference type="EMBL" id="KAB2618432.1"/>
    </source>
</evidence>
<comment type="caution">
    <text evidence="2">The sequence shown here is derived from an EMBL/GenBank/DDBJ whole genome shotgun (WGS) entry which is preliminary data.</text>
</comment>
<organism evidence="2 3">
    <name type="scientific">Pyrus ussuriensis x Pyrus communis</name>
    <dbReference type="NCBI Taxonomy" id="2448454"/>
    <lineage>
        <taxon>Eukaryota</taxon>
        <taxon>Viridiplantae</taxon>
        <taxon>Streptophyta</taxon>
        <taxon>Embryophyta</taxon>
        <taxon>Tracheophyta</taxon>
        <taxon>Spermatophyta</taxon>
        <taxon>Magnoliopsida</taxon>
        <taxon>eudicotyledons</taxon>
        <taxon>Gunneridae</taxon>
        <taxon>Pentapetalae</taxon>
        <taxon>rosids</taxon>
        <taxon>fabids</taxon>
        <taxon>Rosales</taxon>
        <taxon>Rosaceae</taxon>
        <taxon>Amygdaloideae</taxon>
        <taxon>Maleae</taxon>
        <taxon>Pyrus</taxon>
    </lineage>
</organism>
<evidence type="ECO:0000313" key="3">
    <source>
        <dbReference type="Proteomes" id="UP000327157"/>
    </source>
</evidence>
<evidence type="ECO:0000256" key="1">
    <source>
        <dbReference type="SAM" id="SignalP"/>
    </source>
</evidence>